<evidence type="ECO:0000313" key="4">
    <source>
        <dbReference type="Proteomes" id="UP000216913"/>
    </source>
</evidence>
<feature type="transmembrane region" description="Helical" evidence="2">
    <location>
        <begin position="417"/>
        <end position="438"/>
    </location>
</feature>
<feature type="transmembrane region" description="Helical" evidence="2">
    <location>
        <begin position="154"/>
        <end position="175"/>
    </location>
</feature>
<feature type="region of interest" description="Disordered" evidence="1">
    <location>
        <begin position="252"/>
        <end position="318"/>
    </location>
</feature>
<protein>
    <recommendedName>
        <fullName evidence="5">Peptidase</fullName>
    </recommendedName>
</protein>
<comment type="caution">
    <text evidence="3">The sequence shown here is derived from an EMBL/GenBank/DDBJ whole genome shotgun (WGS) entry which is preliminary data.</text>
</comment>
<sequence>MVIPVRGALVRLHRWTGLVLAGFLVVVGLTGIPLAWYGDLDRATAPGLHDAAAPAPGAAPLDVMVLRERVRQAWPGALMPATPLSVPAGGTLAFPVWAQTGEGAPVLHEVFIDPYTGEIRGDRRWGDASQGLRNLMPVLHRIHAALMVEGVGELLLGIVALLWTLDGFVGAWLTLPARAAARPGAPGWWQRWRPAWQLRLRSGAHKRNFDLHRAGGLWLWGALTAMAWSSVALSLPQVYDPVMRQALAYQPDPRRQAASPQRVVGTGAGAPATGTPAAGTPAAGTPATGTPAAGTPATGTPAAASTAARSGPSAPMETEAARAVGRRLMAGLAAHEGFEVRREHWLALDARRNLYRYTVVSTRDLRERSGATSVYFRADSGDEVGHFLPRGRAAGDSVKHWLTSLHMAAMWGWPLRVAVALVGVVTVLLSVTGVWLWAKRRRAQALARQRQRPRA</sequence>
<keyword evidence="2" id="KW-0812">Transmembrane</keyword>
<name>A0A261TQ75_9BORD</name>
<dbReference type="InterPro" id="IPR005625">
    <property type="entry name" value="PepSY-ass_TM"/>
</dbReference>
<feature type="transmembrane region" description="Helical" evidence="2">
    <location>
        <begin position="12"/>
        <end position="36"/>
    </location>
</feature>
<keyword evidence="2" id="KW-0472">Membrane</keyword>
<evidence type="ECO:0000313" key="3">
    <source>
        <dbReference type="EMBL" id="OZI51804.1"/>
    </source>
</evidence>
<dbReference type="PANTHER" id="PTHR34219:SF5">
    <property type="entry name" value="BLR4505 PROTEIN"/>
    <property type="match status" value="1"/>
</dbReference>
<evidence type="ECO:0000256" key="1">
    <source>
        <dbReference type="SAM" id="MobiDB-lite"/>
    </source>
</evidence>
<evidence type="ECO:0008006" key="5">
    <source>
        <dbReference type="Google" id="ProtNLM"/>
    </source>
</evidence>
<keyword evidence="2" id="KW-1133">Transmembrane helix</keyword>
<proteinExistence type="predicted"/>
<gene>
    <name evidence="3" type="ORF">CAL25_09760</name>
</gene>
<dbReference type="Pfam" id="PF03929">
    <property type="entry name" value="PepSY_TM"/>
    <property type="match status" value="1"/>
</dbReference>
<evidence type="ECO:0000256" key="2">
    <source>
        <dbReference type="SAM" id="Phobius"/>
    </source>
</evidence>
<reference evidence="3 4" key="1">
    <citation type="submission" date="2017-05" db="EMBL/GenBank/DDBJ databases">
        <title>Complete and WGS of Bordetella genogroups.</title>
        <authorList>
            <person name="Spilker T."/>
            <person name="LiPuma J."/>
        </authorList>
    </citation>
    <scope>NUCLEOTIDE SEQUENCE [LARGE SCALE GENOMIC DNA]</scope>
    <source>
        <strain evidence="3 4">AU10456</strain>
    </source>
</reference>
<organism evidence="3 4">
    <name type="scientific">Bordetella genomosp. 5</name>
    <dbReference type="NCBI Taxonomy" id="1395608"/>
    <lineage>
        <taxon>Bacteria</taxon>
        <taxon>Pseudomonadati</taxon>
        <taxon>Pseudomonadota</taxon>
        <taxon>Betaproteobacteria</taxon>
        <taxon>Burkholderiales</taxon>
        <taxon>Alcaligenaceae</taxon>
        <taxon>Bordetella</taxon>
    </lineage>
</organism>
<dbReference type="Proteomes" id="UP000216913">
    <property type="component" value="Unassembled WGS sequence"/>
</dbReference>
<dbReference type="OrthoDB" id="7238323at2"/>
<keyword evidence="4" id="KW-1185">Reference proteome</keyword>
<accession>A0A261TQ75</accession>
<dbReference type="EMBL" id="NEVP01000006">
    <property type="protein sequence ID" value="OZI51804.1"/>
    <property type="molecule type" value="Genomic_DNA"/>
</dbReference>
<feature type="compositionally biased region" description="Low complexity" evidence="1">
    <location>
        <begin position="269"/>
        <end position="315"/>
    </location>
</feature>
<dbReference type="AlphaFoldDB" id="A0A261TQ75"/>
<dbReference type="PANTHER" id="PTHR34219">
    <property type="entry name" value="IRON-REGULATED INNER MEMBRANE PROTEIN-RELATED"/>
    <property type="match status" value="1"/>
</dbReference>